<evidence type="ECO:0000256" key="1">
    <source>
        <dbReference type="SAM" id="Phobius"/>
    </source>
</evidence>
<keyword evidence="1" id="KW-0472">Membrane</keyword>
<name>A0A6A3IZF7_9STRA</name>
<dbReference type="AlphaFoldDB" id="A0A6A3IZF7"/>
<evidence type="ECO:0000313" key="3">
    <source>
        <dbReference type="Proteomes" id="UP000435112"/>
    </source>
</evidence>
<feature type="transmembrane region" description="Helical" evidence="1">
    <location>
        <begin position="102"/>
        <end position="125"/>
    </location>
</feature>
<comment type="caution">
    <text evidence="2">The sequence shown here is derived from an EMBL/GenBank/DDBJ whole genome shotgun (WGS) entry which is preliminary data.</text>
</comment>
<reference evidence="2 3" key="1">
    <citation type="submission" date="2018-09" db="EMBL/GenBank/DDBJ databases">
        <title>Genomic investigation of the strawberry pathogen Phytophthora fragariae indicates pathogenicity is determined by transcriptional variation in three key races.</title>
        <authorList>
            <person name="Adams T.M."/>
            <person name="Armitage A.D."/>
            <person name="Sobczyk M.K."/>
            <person name="Bates H.J."/>
            <person name="Dunwell J.M."/>
            <person name="Nellist C.F."/>
            <person name="Harrison R.J."/>
        </authorList>
    </citation>
    <scope>NUCLEOTIDE SEQUENCE [LARGE SCALE GENOMIC DNA]</scope>
    <source>
        <strain evidence="2 3">SCRP324</strain>
    </source>
</reference>
<dbReference type="Proteomes" id="UP000435112">
    <property type="component" value="Unassembled WGS sequence"/>
</dbReference>
<keyword evidence="1" id="KW-0812">Transmembrane</keyword>
<sequence length="186" mass="20407">MPRRTKTCPKCKKRFATHGNMKRHQDKVFACGAQFVKQRKELAKRKKAYRNRYDYLKRVGRLHEYQGPLPPFEAPPPAHTPATLDTSHNHERRIVAQRAYNLAVSLLMLMLSSMKAAVSLLIAVVEWRVVAADGEGYIVAATVSKGCCVAADAIVVGYVVVAADEGCVVAAATVGEGWSTLISPDV</sequence>
<accession>A0A6A3IZF7</accession>
<gene>
    <name evidence="2" type="ORF">PR002_g22052</name>
</gene>
<dbReference type="EMBL" id="QXFU01002314">
    <property type="protein sequence ID" value="KAE8987441.1"/>
    <property type="molecule type" value="Genomic_DNA"/>
</dbReference>
<proteinExistence type="predicted"/>
<evidence type="ECO:0000313" key="2">
    <source>
        <dbReference type="EMBL" id="KAE8987441.1"/>
    </source>
</evidence>
<protein>
    <submittedName>
        <fullName evidence="2">Uncharacterized protein</fullName>
    </submittedName>
</protein>
<organism evidence="2 3">
    <name type="scientific">Phytophthora rubi</name>
    <dbReference type="NCBI Taxonomy" id="129364"/>
    <lineage>
        <taxon>Eukaryota</taxon>
        <taxon>Sar</taxon>
        <taxon>Stramenopiles</taxon>
        <taxon>Oomycota</taxon>
        <taxon>Peronosporomycetes</taxon>
        <taxon>Peronosporales</taxon>
        <taxon>Peronosporaceae</taxon>
        <taxon>Phytophthora</taxon>
    </lineage>
</organism>
<keyword evidence="1" id="KW-1133">Transmembrane helix</keyword>
<dbReference type="OrthoDB" id="116167at2759"/>